<feature type="compositionally biased region" description="Polar residues" evidence="1">
    <location>
        <begin position="302"/>
        <end position="321"/>
    </location>
</feature>
<reference evidence="2" key="2">
    <citation type="submission" date="2020-11" db="EMBL/GenBank/DDBJ databases">
        <authorList>
            <consortium name="DOE Joint Genome Institute"/>
            <person name="Kuo A."/>
            <person name="Miyauchi S."/>
            <person name="Kiss E."/>
            <person name="Drula E."/>
            <person name="Kohler A."/>
            <person name="Sanchez-Garcia M."/>
            <person name="Andreopoulos B."/>
            <person name="Barry K.W."/>
            <person name="Bonito G."/>
            <person name="Buee M."/>
            <person name="Carver A."/>
            <person name="Chen C."/>
            <person name="Cichocki N."/>
            <person name="Clum A."/>
            <person name="Culley D."/>
            <person name="Crous P.W."/>
            <person name="Fauchery L."/>
            <person name="Girlanda M."/>
            <person name="Hayes R."/>
            <person name="Keri Z."/>
            <person name="Labutti K."/>
            <person name="Lipzen A."/>
            <person name="Lombard V."/>
            <person name="Magnuson J."/>
            <person name="Maillard F."/>
            <person name="Morin E."/>
            <person name="Murat C."/>
            <person name="Nolan M."/>
            <person name="Ohm R."/>
            <person name="Pangilinan J."/>
            <person name="Pereira M."/>
            <person name="Perotto S."/>
            <person name="Peter M."/>
            <person name="Riley R."/>
            <person name="Sitrit Y."/>
            <person name="Stielow B."/>
            <person name="Szollosi G."/>
            <person name="Zifcakova L."/>
            <person name="Stursova M."/>
            <person name="Spatafora J.W."/>
            <person name="Tedersoo L."/>
            <person name="Vaario L.-M."/>
            <person name="Yamada A."/>
            <person name="Yan M."/>
            <person name="Wang P."/>
            <person name="Xu J."/>
            <person name="Bruns T."/>
            <person name="Baldrian P."/>
            <person name="Vilgalys R."/>
            <person name="Henrissat B."/>
            <person name="Grigoriev I.V."/>
            <person name="Hibbett D."/>
            <person name="Nagy L.G."/>
            <person name="Martin F.M."/>
        </authorList>
    </citation>
    <scope>NUCLEOTIDE SEQUENCE</scope>
    <source>
        <strain evidence="2">UH-Tt-Lm1</strain>
    </source>
</reference>
<sequence>MLRKRIEKLPDNHPVKPQCLLYLAHLYGINGNPKEDVLLLRHVLKLERERGDDNKVARVLGDLSRSNLLLGSREEGIDQVREAMEIYERLGQTMGRARCLHTLAGLLWADGQLDAAKEAIFEAFELLPEKGEEPDVCMSHKILGDIYHSQGEIEKAVYHFKLALGITFSPRNRYCSAYSLYMIHSALAWIFLDVGRLNDAQFHNEQAKSLSLNDSHQLARAVLVQALIYRDQRRLEAAASEALRAQGIFEKLGSLKAVEDCKTLLQNIEDLKPCFQILEFLKLLVQCLKNFKLLREIEEATESLTPSDESDTNAPGASSSTPHDHSPAGFQS</sequence>
<accession>A0A9P6HRG6</accession>
<dbReference type="EMBL" id="WIUZ02000001">
    <property type="protein sequence ID" value="KAF9793378.1"/>
    <property type="molecule type" value="Genomic_DNA"/>
</dbReference>
<dbReference type="Gene3D" id="1.25.40.10">
    <property type="entry name" value="Tetratricopeptide repeat domain"/>
    <property type="match status" value="1"/>
</dbReference>
<gene>
    <name evidence="2" type="ORF">BJ322DRAFT_1016901</name>
</gene>
<dbReference type="AlphaFoldDB" id="A0A9P6HRG6"/>
<dbReference type="Proteomes" id="UP000736335">
    <property type="component" value="Unassembled WGS sequence"/>
</dbReference>
<protein>
    <recommendedName>
        <fullName evidence="4">MalT-like TPR region domain-containing protein</fullName>
    </recommendedName>
</protein>
<proteinExistence type="predicted"/>
<comment type="caution">
    <text evidence="2">The sequence shown here is derived from an EMBL/GenBank/DDBJ whole genome shotgun (WGS) entry which is preliminary data.</text>
</comment>
<organism evidence="2 3">
    <name type="scientific">Thelephora terrestris</name>
    <dbReference type="NCBI Taxonomy" id="56493"/>
    <lineage>
        <taxon>Eukaryota</taxon>
        <taxon>Fungi</taxon>
        <taxon>Dikarya</taxon>
        <taxon>Basidiomycota</taxon>
        <taxon>Agaricomycotina</taxon>
        <taxon>Agaricomycetes</taxon>
        <taxon>Thelephorales</taxon>
        <taxon>Thelephoraceae</taxon>
        <taxon>Thelephora</taxon>
    </lineage>
</organism>
<evidence type="ECO:0000313" key="2">
    <source>
        <dbReference type="EMBL" id="KAF9793378.1"/>
    </source>
</evidence>
<dbReference type="SUPFAM" id="SSF48452">
    <property type="entry name" value="TPR-like"/>
    <property type="match status" value="1"/>
</dbReference>
<dbReference type="OrthoDB" id="5986190at2759"/>
<name>A0A9P6HRG6_9AGAM</name>
<evidence type="ECO:0000313" key="3">
    <source>
        <dbReference type="Proteomes" id="UP000736335"/>
    </source>
</evidence>
<evidence type="ECO:0000256" key="1">
    <source>
        <dbReference type="SAM" id="MobiDB-lite"/>
    </source>
</evidence>
<dbReference type="InterPro" id="IPR011990">
    <property type="entry name" value="TPR-like_helical_dom_sf"/>
</dbReference>
<reference evidence="2" key="1">
    <citation type="journal article" date="2020" name="Nat. Commun.">
        <title>Large-scale genome sequencing of mycorrhizal fungi provides insights into the early evolution of symbiotic traits.</title>
        <authorList>
            <person name="Miyauchi S."/>
            <person name="Kiss E."/>
            <person name="Kuo A."/>
            <person name="Drula E."/>
            <person name="Kohler A."/>
            <person name="Sanchez-Garcia M."/>
            <person name="Morin E."/>
            <person name="Andreopoulos B."/>
            <person name="Barry K.W."/>
            <person name="Bonito G."/>
            <person name="Buee M."/>
            <person name="Carver A."/>
            <person name="Chen C."/>
            <person name="Cichocki N."/>
            <person name="Clum A."/>
            <person name="Culley D."/>
            <person name="Crous P.W."/>
            <person name="Fauchery L."/>
            <person name="Girlanda M."/>
            <person name="Hayes R.D."/>
            <person name="Keri Z."/>
            <person name="LaButti K."/>
            <person name="Lipzen A."/>
            <person name="Lombard V."/>
            <person name="Magnuson J."/>
            <person name="Maillard F."/>
            <person name="Murat C."/>
            <person name="Nolan M."/>
            <person name="Ohm R.A."/>
            <person name="Pangilinan J."/>
            <person name="Pereira M.F."/>
            <person name="Perotto S."/>
            <person name="Peter M."/>
            <person name="Pfister S."/>
            <person name="Riley R."/>
            <person name="Sitrit Y."/>
            <person name="Stielow J.B."/>
            <person name="Szollosi G."/>
            <person name="Zifcakova L."/>
            <person name="Stursova M."/>
            <person name="Spatafora J.W."/>
            <person name="Tedersoo L."/>
            <person name="Vaario L.M."/>
            <person name="Yamada A."/>
            <person name="Yan M."/>
            <person name="Wang P."/>
            <person name="Xu J."/>
            <person name="Bruns T."/>
            <person name="Baldrian P."/>
            <person name="Vilgalys R."/>
            <person name="Dunand C."/>
            <person name="Henrissat B."/>
            <person name="Grigoriev I.V."/>
            <person name="Hibbett D."/>
            <person name="Nagy L.G."/>
            <person name="Martin F.M."/>
        </authorList>
    </citation>
    <scope>NUCLEOTIDE SEQUENCE</scope>
    <source>
        <strain evidence="2">UH-Tt-Lm1</strain>
    </source>
</reference>
<keyword evidence="3" id="KW-1185">Reference proteome</keyword>
<feature type="region of interest" description="Disordered" evidence="1">
    <location>
        <begin position="301"/>
        <end position="332"/>
    </location>
</feature>
<evidence type="ECO:0008006" key="4">
    <source>
        <dbReference type="Google" id="ProtNLM"/>
    </source>
</evidence>